<dbReference type="AlphaFoldDB" id="A0AAP8GN04"/>
<gene>
    <name evidence="2" type="ORF">CGZ54_08295</name>
</gene>
<evidence type="ECO:0000313" key="3">
    <source>
        <dbReference type="Proteomes" id="UP000231328"/>
    </source>
</evidence>
<name>A0AAP8GN04_9ENTR</name>
<dbReference type="RefSeq" id="WP_063255862.1">
    <property type="nucleotide sequence ID" value="NZ_CABGNM010000010.1"/>
</dbReference>
<organism evidence="2 3">
    <name type="scientific">Enterobacter hormaechei</name>
    <dbReference type="NCBI Taxonomy" id="158836"/>
    <lineage>
        <taxon>Bacteria</taxon>
        <taxon>Pseudomonadati</taxon>
        <taxon>Pseudomonadota</taxon>
        <taxon>Gammaproteobacteria</taxon>
        <taxon>Enterobacterales</taxon>
        <taxon>Enterobacteriaceae</taxon>
        <taxon>Enterobacter</taxon>
        <taxon>Enterobacter cloacae complex</taxon>
    </lineage>
</organism>
<feature type="transmembrane region" description="Helical" evidence="1">
    <location>
        <begin position="39"/>
        <end position="57"/>
    </location>
</feature>
<keyword evidence="1" id="KW-1133">Transmembrane helix</keyword>
<accession>A0AAP8GN04</accession>
<sequence>MELNIITLMKAIIGGAGSGFALSGGLSMIIPAFTVTTGVAYLFAITGGLAMAGTYIFKKMSAGSAA</sequence>
<evidence type="ECO:0000313" key="2">
    <source>
        <dbReference type="EMBL" id="PJG40212.1"/>
    </source>
</evidence>
<feature type="transmembrane region" description="Helical" evidence="1">
    <location>
        <begin position="12"/>
        <end position="33"/>
    </location>
</feature>
<protein>
    <submittedName>
        <fullName evidence="2">Uncharacterized protein</fullName>
    </submittedName>
</protein>
<evidence type="ECO:0000256" key="1">
    <source>
        <dbReference type="SAM" id="Phobius"/>
    </source>
</evidence>
<keyword evidence="1" id="KW-0812">Transmembrane</keyword>
<reference evidence="2 3" key="1">
    <citation type="submission" date="2017-07" db="EMBL/GenBank/DDBJ databases">
        <title>Draft genome sequence of Enterobacter cloacae ST128, a clinical strain coproducing KPC-2 and NDM-1 carbapenemases.</title>
        <authorList>
            <person name="Li X."/>
        </authorList>
    </citation>
    <scope>NUCLEOTIDE SEQUENCE [LARGE SCALE GENOMIC DNA]</scope>
    <source>
        <strain evidence="2 3">HBY</strain>
    </source>
</reference>
<comment type="caution">
    <text evidence="2">The sequence shown here is derived from an EMBL/GenBank/DDBJ whole genome shotgun (WGS) entry which is preliminary data.</text>
</comment>
<proteinExistence type="predicted"/>
<dbReference type="EMBL" id="NMVR01000011">
    <property type="protein sequence ID" value="PJG40212.1"/>
    <property type="molecule type" value="Genomic_DNA"/>
</dbReference>
<keyword evidence="1" id="KW-0472">Membrane</keyword>
<dbReference type="Proteomes" id="UP000231328">
    <property type="component" value="Unassembled WGS sequence"/>
</dbReference>